<organism evidence="3 4">
    <name type="scientific">Nonomuraea maheshkhaliensis</name>
    <dbReference type="NCBI Taxonomy" id="419590"/>
    <lineage>
        <taxon>Bacteria</taxon>
        <taxon>Bacillati</taxon>
        <taxon>Actinomycetota</taxon>
        <taxon>Actinomycetes</taxon>
        <taxon>Streptosporangiales</taxon>
        <taxon>Streptosporangiaceae</taxon>
        <taxon>Nonomuraea</taxon>
    </lineage>
</organism>
<dbReference type="PROSITE" id="PS50943">
    <property type="entry name" value="HTH_CROC1"/>
    <property type="match status" value="1"/>
</dbReference>
<feature type="domain" description="HTH cro/C1-type" evidence="2">
    <location>
        <begin position="17"/>
        <end position="66"/>
    </location>
</feature>
<dbReference type="SMART" id="SM00530">
    <property type="entry name" value="HTH_XRE"/>
    <property type="match status" value="1"/>
</dbReference>
<evidence type="ECO:0000313" key="3">
    <source>
        <dbReference type="EMBL" id="GAA1613447.1"/>
    </source>
</evidence>
<sequence>MAVSSISAIDRGLGTCLQHLREGKGITLKVAAAHLMLSTASIRRLENGQTLPRLADLRALIDLYGIGGVRSAALQDVARRERAQRRSPTATATGARDHGEAVLACLEQGATTISAYQGFMLPALVRTRAYMRAIYAARQMTDGLEDALSLHERRVAAIHGHRRLTIVVEESALRRHVGGPVVMREQHAHLAEMAALPHITVQVIAADANVLPRQAAFTLLRFAEAAARWAGEFARLQAAALSCEDSMTLIAAAQASAAAPGSRSSRSASRKERLT</sequence>
<feature type="region of interest" description="Disordered" evidence="1">
    <location>
        <begin position="256"/>
        <end position="275"/>
    </location>
</feature>
<evidence type="ECO:0000259" key="2">
    <source>
        <dbReference type="PROSITE" id="PS50943"/>
    </source>
</evidence>
<name>A0ABP4QK02_9ACTN</name>
<dbReference type="SUPFAM" id="SSF47413">
    <property type="entry name" value="lambda repressor-like DNA-binding domains"/>
    <property type="match status" value="1"/>
</dbReference>
<accession>A0ABP4QK02</accession>
<dbReference type="Gene3D" id="1.10.260.40">
    <property type="entry name" value="lambda repressor-like DNA-binding domains"/>
    <property type="match status" value="1"/>
</dbReference>
<comment type="caution">
    <text evidence="3">The sequence shown here is derived from an EMBL/GenBank/DDBJ whole genome shotgun (WGS) entry which is preliminary data.</text>
</comment>
<keyword evidence="4" id="KW-1185">Reference proteome</keyword>
<protein>
    <recommendedName>
        <fullName evidence="2">HTH cro/C1-type domain-containing protein</fullName>
    </recommendedName>
</protein>
<dbReference type="InterPro" id="IPR010982">
    <property type="entry name" value="Lambda_DNA-bd_dom_sf"/>
</dbReference>
<gene>
    <name evidence="3" type="ORF">GCM10009733_006920</name>
</gene>
<evidence type="ECO:0000313" key="4">
    <source>
        <dbReference type="Proteomes" id="UP001500064"/>
    </source>
</evidence>
<dbReference type="InterPro" id="IPR043917">
    <property type="entry name" value="DUF5753"/>
</dbReference>
<dbReference type="InterPro" id="IPR001387">
    <property type="entry name" value="Cro/C1-type_HTH"/>
</dbReference>
<feature type="compositionally biased region" description="Low complexity" evidence="1">
    <location>
        <begin position="256"/>
        <end position="267"/>
    </location>
</feature>
<dbReference type="Pfam" id="PF13560">
    <property type="entry name" value="HTH_31"/>
    <property type="match status" value="1"/>
</dbReference>
<dbReference type="Pfam" id="PF19054">
    <property type="entry name" value="DUF5753"/>
    <property type="match status" value="1"/>
</dbReference>
<dbReference type="CDD" id="cd00093">
    <property type="entry name" value="HTH_XRE"/>
    <property type="match status" value="1"/>
</dbReference>
<proteinExistence type="predicted"/>
<dbReference type="RefSeq" id="WP_346101377.1">
    <property type="nucleotide sequence ID" value="NZ_BAAAMU010000003.1"/>
</dbReference>
<dbReference type="Proteomes" id="UP001500064">
    <property type="component" value="Unassembled WGS sequence"/>
</dbReference>
<dbReference type="EMBL" id="BAAAMU010000003">
    <property type="protein sequence ID" value="GAA1613447.1"/>
    <property type="molecule type" value="Genomic_DNA"/>
</dbReference>
<evidence type="ECO:0000256" key="1">
    <source>
        <dbReference type="SAM" id="MobiDB-lite"/>
    </source>
</evidence>
<reference evidence="4" key="1">
    <citation type="journal article" date="2019" name="Int. J. Syst. Evol. Microbiol.">
        <title>The Global Catalogue of Microorganisms (GCM) 10K type strain sequencing project: providing services to taxonomists for standard genome sequencing and annotation.</title>
        <authorList>
            <consortium name="The Broad Institute Genomics Platform"/>
            <consortium name="The Broad Institute Genome Sequencing Center for Infectious Disease"/>
            <person name="Wu L."/>
            <person name="Ma J."/>
        </authorList>
    </citation>
    <scope>NUCLEOTIDE SEQUENCE [LARGE SCALE GENOMIC DNA]</scope>
    <source>
        <strain evidence="4">JCM 13929</strain>
    </source>
</reference>